<dbReference type="PANTHER" id="PTHR36439">
    <property type="entry name" value="BLL4334 PROTEIN"/>
    <property type="match status" value="1"/>
</dbReference>
<organism evidence="1 2">
    <name type="scientific">Priestia megaterium (strain ATCC 14581 / DSM 32 / CCUG 1817 / JCM 2506 / NBRC 15308 / NCIMB 9376 / NCTC 10342 / NRRL B-14308 / VKM B-512 / Ford 19)</name>
    <name type="common">Bacillus megaterium</name>
    <dbReference type="NCBI Taxonomy" id="1348623"/>
    <lineage>
        <taxon>Bacteria</taxon>
        <taxon>Bacillati</taxon>
        <taxon>Bacillota</taxon>
        <taxon>Bacilli</taxon>
        <taxon>Bacillales</taxon>
        <taxon>Bacillaceae</taxon>
        <taxon>Priestia</taxon>
    </lineage>
</organism>
<geneLocation type="plasmid" evidence="1 2">
    <name>pBMV_2</name>
</geneLocation>
<evidence type="ECO:0000313" key="2">
    <source>
        <dbReference type="Proteomes" id="UP000031829"/>
    </source>
</evidence>
<gene>
    <name evidence="1" type="ORF">BG04_5659</name>
</gene>
<reference evidence="1 2" key="1">
    <citation type="journal article" date="2015" name="Genome Announc.">
        <title>Complete genome sequences for 35 biothreat assay-relevant bacillus species.</title>
        <authorList>
            <person name="Johnson S.L."/>
            <person name="Daligault H.E."/>
            <person name="Davenport K.W."/>
            <person name="Jaissle J."/>
            <person name="Frey K.G."/>
            <person name="Ladner J.T."/>
            <person name="Broomall S.M."/>
            <person name="Bishop-Lilly K.A."/>
            <person name="Bruce D.C."/>
            <person name="Gibbons H.S."/>
            <person name="Coyne S.R."/>
            <person name="Lo C.C."/>
            <person name="Meincke L."/>
            <person name="Munk A.C."/>
            <person name="Koroleva G.I."/>
            <person name="Rosenzweig C.N."/>
            <person name="Palacios G.F."/>
            <person name="Redden C.L."/>
            <person name="Minogue T.D."/>
            <person name="Chain P.S."/>
        </authorList>
    </citation>
    <scope>NUCLEOTIDE SEQUENCE [LARGE SCALE GENOMIC DNA]</scope>
    <source>
        <strain evidence="2">ATCC 14581 / DSM 32 / JCM 2506 / NBRC 15308 / NCIMB 9376 / NCTC 10342 / NRRL B-14308 / VKM B-512</strain>
        <plasmid evidence="1 2">pBMV_2</plasmid>
    </source>
</reference>
<evidence type="ECO:0000313" key="1">
    <source>
        <dbReference type="EMBL" id="AJI25592.1"/>
    </source>
</evidence>
<proteinExistence type="predicted"/>
<sequence>MPKITIYIALLRGINVGGHKLIKMQELKNVLTNMGLDKVKTYIQSGNVIFHSERNAEQLEEQMEQEIRSAFGFSIIIILRTASEWEQIINNCPYPVNSLSEGESVHISLLAKEPSKECINHLLNYKSEMEQCCIRGREIYLYLQQSIRHSKLFAQLQKVGVPGTSRNWKTIKKLGTMVNEIQ</sequence>
<dbReference type="Proteomes" id="UP000031829">
    <property type="component" value="Plasmid pBMV_2"/>
</dbReference>
<keyword evidence="1" id="KW-0614">Plasmid</keyword>
<dbReference type="HOGENOM" id="CLU_106303_2_0_9"/>
<protein>
    <recommendedName>
        <fullName evidence="3">DUF1697 domain-containing protein</fullName>
    </recommendedName>
</protein>
<dbReference type="EMBL" id="CP009921">
    <property type="protein sequence ID" value="AJI25592.1"/>
    <property type="molecule type" value="Genomic_DNA"/>
</dbReference>
<dbReference type="AlphaFoldDB" id="A0A0B6AWV6"/>
<dbReference type="Gene3D" id="3.30.70.1280">
    <property type="entry name" value="SP0830-like domains"/>
    <property type="match status" value="1"/>
</dbReference>
<evidence type="ECO:0008006" key="3">
    <source>
        <dbReference type="Google" id="ProtNLM"/>
    </source>
</evidence>
<dbReference type="SUPFAM" id="SSF160379">
    <property type="entry name" value="SP0830-like"/>
    <property type="match status" value="1"/>
</dbReference>
<dbReference type="Pfam" id="PF08002">
    <property type="entry name" value="DUF1697"/>
    <property type="match status" value="1"/>
</dbReference>
<accession>A0A0B6AWV6</accession>
<dbReference type="PIRSF" id="PIRSF008502">
    <property type="entry name" value="UCP008502"/>
    <property type="match status" value="1"/>
</dbReference>
<dbReference type="KEGG" id="bmeg:BG04_5659"/>
<dbReference type="InterPro" id="IPR012545">
    <property type="entry name" value="DUF1697"/>
</dbReference>
<name>A0A0B6AWV6_PRIM2</name>
<dbReference type="PANTHER" id="PTHR36439:SF1">
    <property type="entry name" value="DUF1697 DOMAIN-CONTAINING PROTEIN"/>
    <property type="match status" value="1"/>
</dbReference>